<evidence type="ECO:0000313" key="2">
    <source>
        <dbReference type="Proteomes" id="UP001266305"/>
    </source>
</evidence>
<feature type="non-terminal residue" evidence="1">
    <location>
        <position position="64"/>
    </location>
</feature>
<accession>A0ABQ9TDN6</accession>
<organism evidence="1 2">
    <name type="scientific">Saguinus oedipus</name>
    <name type="common">Cotton-top tamarin</name>
    <name type="synonym">Oedipomidas oedipus</name>
    <dbReference type="NCBI Taxonomy" id="9490"/>
    <lineage>
        <taxon>Eukaryota</taxon>
        <taxon>Metazoa</taxon>
        <taxon>Chordata</taxon>
        <taxon>Craniata</taxon>
        <taxon>Vertebrata</taxon>
        <taxon>Euteleostomi</taxon>
        <taxon>Mammalia</taxon>
        <taxon>Eutheria</taxon>
        <taxon>Euarchontoglires</taxon>
        <taxon>Primates</taxon>
        <taxon>Haplorrhini</taxon>
        <taxon>Platyrrhini</taxon>
        <taxon>Cebidae</taxon>
        <taxon>Callitrichinae</taxon>
        <taxon>Saguinus</taxon>
    </lineage>
</organism>
<keyword evidence="2" id="KW-1185">Reference proteome</keyword>
<reference evidence="1 2" key="1">
    <citation type="submission" date="2023-05" db="EMBL/GenBank/DDBJ databases">
        <title>B98-5 Cell Line De Novo Hybrid Assembly: An Optical Mapping Approach.</title>
        <authorList>
            <person name="Kananen K."/>
            <person name="Auerbach J.A."/>
            <person name="Kautto E."/>
            <person name="Blachly J.S."/>
        </authorList>
    </citation>
    <scope>NUCLEOTIDE SEQUENCE [LARGE SCALE GENOMIC DNA]</scope>
    <source>
        <strain evidence="1">B95-8</strain>
        <tissue evidence="1">Cell line</tissue>
    </source>
</reference>
<name>A0ABQ9TDN6_SAGOE</name>
<evidence type="ECO:0000313" key="1">
    <source>
        <dbReference type="EMBL" id="KAK2082327.1"/>
    </source>
</evidence>
<comment type="caution">
    <text evidence="1">The sequence shown here is derived from an EMBL/GenBank/DDBJ whole genome shotgun (WGS) entry which is preliminary data.</text>
</comment>
<gene>
    <name evidence="1" type="ORF">P7K49_039785</name>
</gene>
<dbReference type="EMBL" id="JASSZA010000040">
    <property type="protein sequence ID" value="KAK2082327.1"/>
    <property type="molecule type" value="Genomic_DNA"/>
</dbReference>
<dbReference type="Proteomes" id="UP001266305">
    <property type="component" value="Unassembled WGS sequence"/>
</dbReference>
<proteinExistence type="predicted"/>
<protein>
    <submittedName>
        <fullName evidence="1">Uncharacterized protein</fullName>
    </submittedName>
</protein>
<sequence>MPLPSGARISDKGSPILKLLLSPRSRRHLCWGHCREVCHLPSAVHHCRQVRASTRRSGPAPAHR</sequence>